<dbReference type="GO" id="GO:0012505">
    <property type="term" value="C:endomembrane system"/>
    <property type="evidence" value="ECO:0007669"/>
    <property type="project" value="UniProtKB-ARBA"/>
</dbReference>
<proteinExistence type="predicted"/>
<sequence length="228" mass="25726">MSIRESQVWINNYEKLKLQIQNKRQNGVATSNSDIKELNNSLDVLVKSLNKMQSSPMEYEISSSEIARRQLILDNLRKQITMIPLNTKTEPLRSSFGIESNQVTPTNNNSAISNPINPVASSPLTSKGLVLRQKEVIAQQDLMINEIGLGVDRLHNQAIEIGSEVKSQIKIIDELDVQVDKAADGLKEEAKHAEQIRRSSNVCLMYIFIVIEVIVIVIMLIIIFEFQK</sequence>
<gene>
    <name evidence="8" type="ORF">CNEB1095_LOCUS1696</name>
</gene>
<keyword evidence="4 6" id="KW-1133">Transmembrane helix</keyword>
<dbReference type="EMBL" id="HBFD01002642">
    <property type="protein sequence ID" value="CAD8716111.1"/>
    <property type="molecule type" value="Transcribed_RNA"/>
</dbReference>
<evidence type="ECO:0000256" key="5">
    <source>
        <dbReference type="ARBA" id="ARBA00023136"/>
    </source>
</evidence>
<keyword evidence="3 6" id="KW-0812">Transmembrane</keyword>
<dbReference type="InterPro" id="IPR000727">
    <property type="entry name" value="T_SNARE_dom"/>
</dbReference>
<evidence type="ECO:0000259" key="7">
    <source>
        <dbReference type="PROSITE" id="PS50192"/>
    </source>
</evidence>
<dbReference type="SUPFAM" id="SSF58038">
    <property type="entry name" value="SNARE fusion complex"/>
    <property type="match status" value="1"/>
</dbReference>
<dbReference type="GO" id="GO:0016020">
    <property type="term" value="C:membrane"/>
    <property type="evidence" value="ECO:0007669"/>
    <property type="project" value="UniProtKB-SubCell"/>
</dbReference>
<evidence type="ECO:0000256" key="3">
    <source>
        <dbReference type="ARBA" id="ARBA00022692"/>
    </source>
</evidence>
<keyword evidence="2" id="KW-0813">Transport</keyword>
<dbReference type="Gene3D" id="1.20.5.110">
    <property type="match status" value="1"/>
</dbReference>
<protein>
    <recommendedName>
        <fullName evidence="7">t-SNARE coiled-coil homology domain-containing protein</fullName>
    </recommendedName>
</protein>
<comment type="subcellular location">
    <subcellularLocation>
        <location evidence="1">Membrane</location>
        <topology evidence="1">Single-pass membrane protein</topology>
    </subcellularLocation>
</comment>
<accession>A0A7S0XG28</accession>
<keyword evidence="5 6" id="KW-0472">Membrane</keyword>
<feature type="domain" description="T-SNARE coiled-coil homology" evidence="7">
    <location>
        <begin position="134"/>
        <end position="196"/>
    </location>
</feature>
<evidence type="ECO:0000256" key="2">
    <source>
        <dbReference type="ARBA" id="ARBA00022448"/>
    </source>
</evidence>
<reference evidence="8" key="1">
    <citation type="submission" date="2021-01" db="EMBL/GenBank/DDBJ databases">
        <authorList>
            <person name="Corre E."/>
            <person name="Pelletier E."/>
            <person name="Niang G."/>
            <person name="Scheremetjew M."/>
            <person name="Finn R."/>
            <person name="Kale V."/>
            <person name="Holt S."/>
            <person name="Cochrane G."/>
            <person name="Meng A."/>
            <person name="Brown T."/>
            <person name="Cohen L."/>
        </authorList>
    </citation>
    <scope>NUCLEOTIDE SEQUENCE</scope>
    <source>
        <strain evidence="8">UTEXLB2642</strain>
    </source>
</reference>
<dbReference type="PROSITE" id="PS50192">
    <property type="entry name" value="T_SNARE"/>
    <property type="match status" value="1"/>
</dbReference>
<dbReference type="AlphaFoldDB" id="A0A7S0XG28"/>
<evidence type="ECO:0000256" key="4">
    <source>
        <dbReference type="ARBA" id="ARBA00022989"/>
    </source>
</evidence>
<evidence type="ECO:0000256" key="1">
    <source>
        <dbReference type="ARBA" id="ARBA00004167"/>
    </source>
</evidence>
<evidence type="ECO:0000313" key="8">
    <source>
        <dbReference type="EMBL" id="CAD8716111.1"/>
    </source>
</evidence>
<dbReference type="PANTHER" id="PTHR12791">
    <property type="entry name" value="GOLGI SNARE BET1-RELATED"/>
    <property type="match status" value="1"/>
</dbReference>
<dbReference type="CDD" id="cd15841">
    <property type="entry name" value="SNARE_Qc"/>
    <property type="match status" value="1"/>
</dbReference>
<name>A0A7S0XG28_9STRA</name>
<organism evidence="8">
    <name type="scientific">Chromulina nebulosa</name>
    <dbReference type="NCBI Taxonomy" id="96789"/>
    <lineage>
        <taxon>Eukaryota</taxon>
        <taxon>Sar</taxon>
        <taxon>Stramenopiles</taxon>
        <taxon>Ochrophyta</taxon>
        <taxon>Chrysophyceae</taxon>
        <taxon>Chromulinales</taxon>
        <taxon>Chromulinaceae</taxon>
        <taxon>Chromulina</taxon>
    </lineage>
</organism>
<feature type="transmembrane region" description="Helical" evidence="6">
    <location>
        <begin position="204"/>
        <end position="224"/>
    </location>
</feature>
<dbReference type="GO" id="GO:0005737">
    <property type="term" value="C:cytoplasm"/>
    <property type="evidence" value="ECO:0007669"/>
    <property type="project" value="UniProtKB-ARBA"/>
</dbReference>
<evidence type="ECO:0000256" key="6">
    <source>
        <dbReference type="SAM" id="Phobius"/>
    </source>
</evidence>